<name>A0ABU6A607_9PSEU</name>
<dbReference type="EMBL" id="JAWLNX010000003">
    <property type="protein sequence ID" value="MEB3366973.1"/>
    <property type="molecule type" value="Genomic_DNA"/>
</dbReference>
<accession>A0ABU6A607</accession>
<evidence type="ECO:0000313" key="1">
    <source>
        <dbReference type="EMBL" id="MEB3366973.1"/>
    </source>
</evidence>
<protein>
    <recommendedName>
        <fullName evidence="3">Chaplin domain-containing protein</fullName>
    </recommendedName>
</protein>
<dbReference type="Proteomes" id="UP001327093">
    <property type="component" value="Unassembled WGS sequence"/>
</dbReference>
<evidence type="ECO:0000313" key="2">
    <source>
        <dbReference type="Proteomes" id="UP001327093"/>
    </source>
</evidence>
<keyword evidence="2" id="KW-1185">Reference proteome</keyword>
<reference evidence="1 2" key="1">
    <citation type="submission" date="2023-10" db="EMBL/GenBank/DDBJ databases">
        <title>Saccharopolyspora sp. nov., isolated from mangrove soil.</title>
        <authorList>
            <person name="Lu Y."/>
            <person name="Liu W."/>
        </authorList>
    </citation>
    <scope>NUCLEOTIDE SEQUENCE [LARGE SCALE GENOMIC DNA]</scope>
    <source>
        <strain evidence="1 2">S2-29</strain>
    </source>
</reference>
<dbReference type="RefSeq" id="WP_324264527.1">
    <property type="nucleotide sequence ID" value="NZ_JAWLNX010000003.1"/>
</dbReference>
<proteinExistence type="predicted"/>
<evidence type="ECO:0008006" key="3">
    <source>
        <dbReference type="Google" id="ProtNLM"/>
    </source>
</evidence>
<gene>
    <name evidence="1" type="ORF">R4I43_06120</name>
</gene>
<sequence>MKLVGSSFFVPLENHSEDWGLKVRTSARLLGAAAAATALMAIGGPAFADSADNDGVNLLNDNNVSVLPVQACGNNVAALGLTAPIGSPQNSACVNAPITEG</sequence>
<comment type="caution">
    <text evidence="1">The sequence shown here is derived from an EMBL/GenBank/DDBJ whole genome shotgun (WGS) entry which is preliminary data.</text>
</comment>
<organism evidence="1 2">
    <name type="scientific">Saccharopolyspora mangrovi</name>
    <dbReference type="NCBI Taxonomy" id="3082379"/>
    <lineage>
        <taxon>Bacteria</taxon>
        <taxon>Bacillati</taxon>
        <taxon>Actinomycetota</taxon>
        <taxon>Actinomycetes</taxon>
        <taxon>Pseudonocardiales</taxon>
        <taxon>Pseudonocardiaceae</taxon>
        <taxon>Saccharopolyspora</taxon>
    </lineage>
</organism>